<dbReference type="GO" id="GO:0000139">
    <property type="term" value="C:Golgi membrane"/>
    <property type="evidence" value="ECO:0007669"/>
    <property type="project" value="TreeGrafter"/>
</dbReference>
<evidence type="ECO:0000256" key="6">
    <source>
        <dbReference type="SAM" id="Phobius"/>
    </source>
</evidence>
<keyword evidence="4 6" id="KW-1133">Transmembrane helix</keyword>
<dbReference type="EMBL" id="JAEUBD010000983">
    <property type="protein sequence ID" value="KAH3669939.1"/>
    <property type="molecule type" value="Genomic_DNA"/>
</dbReference>
<dbReference type="InterPro" id="IPR007881">
    <property type="entry name" value="UNC-50"/>
</dbReference>
<comment type="subcellular location">
    <subcellularLocation>
        <location evidence="1">Membrane</location>
        <topology evidence="1">Multi-pass membrane protein</topology>
    </subcellularLocation>
</comment>
<keyword evidence="3 6" id="KW-0812">Transmembrane</keyword>
<gene>
    <name evidence="7" type="ORF">OGATHE_002751</name>
</gene>
<feature type="transmembrane region" description="Helical" evidence="6">
    <location>
        <begin position="160"/>
        <end position="183"/>
    </location>
</feature>
<dbReference type="OrthoDB" id="10027013at2759"/>
<feature type="transmembrane region" description="Helical" evidence="6">
    <location>
        <begin position="287"/>
        <end position="309"/>
    </location>
</feature>
<feature type="transmembrane region" description="Helical" evidence="6">
    <location>
        <begin position="257"/>
        <end position="275"/>
    </location>
</feature>
<evidence type="ECO:0008006" key="9">
    <source>
        <dbReference type="Google" id="ProtNLM"/>
    </source>
</evidence>
<dbReference type="Pfam" id="PF05216">
    <property type="entry name" value="UNC-50"/>
    <property type="match status" value="1"/>
</dbReference>
<dbReference type="Proteomes" id="UP000788993">
    <property type="component" value="Unassembled WGS sequence"/>
</dbReference>
<evidence type="ECO:0000313" key="8">
    <source>
        <dbReference type="Proteomes" id="UP000788993"/>
    </source>
</evidence>
<reference evidence="7" key="2">
    <citation type="submission" date="2021-01" db="EMBL/GenBank/DDBJ databases">
        <authorList>
            <person name="Schikora-Tamarit M.A."/>
        </authorList>
    </citation>
    <scope>NUCLEOTIDE SEQUENCE</scope>
    <source>
        <strain evidence="7">NCAIM Y.01608</strain>
    </source>
</reference>
<comment type="similarity">
    <text evidence="2">Belongs to the unc-50 family.</text>
</comment>
<proteinExistence type="inferred from homology"/>
<dbReference type="PANTHER" id="PTHR12841:SF6">
    <property type="entry name" value="PROTEIN UNC-50 HOMOLOG"/>
    <property type="match status" value="1"/>
</dbReference>
<reference evidence="7" key="1">
    <citation type="journal article" date="2021" name="Open Biol.">
        <title>Shared evolutionary footprints suggest mitochondrial oxidative damage underlies multiple complex I losses in fungi.</title>
        <authorList>
            <person name="Schikora-Tamarit M.A."/>
            <person name="Marcet-Houben M."/>
            <person name="Nosek J."/>
            <person name="Gabaldon T."/>
        </authorList>
    </citation>
    <scope>NUCLEOTIDE SEQUENCE</scope>
    <source>
        <strain evidence="7">NCAIM Y.01608</strain>
    </source>
</reference>
<sequence>MPKKQLEGLGLHSKTNPILPITQDDILGTPTPQPDDLASVANSLQSSSTTLSSFAKRQQRKLKIKNLKKSMDSSFTIPRYFKRLLNVRSLDFETALWEMLNLIIQPKRVYKSLYYQKQTKNKWSRDDPSFVILLSFFLTISAILWGLVYSTDILTIFKLILYMVVVDFVLVGLSVATVGWIIANNFFIQNPNMNVSSSPSQRLLNIFLPTDSMLEWAYCFDIHCNAYLIIWVCLYLVQFILLPLLRLNNWISTLLGNTLYLASTSYYCIITFYGYNALPFLQKTEYLLMPLPVLVCGWMVLTLSGFNIANYMSNAYFN</sequence>
<protein>
    <recommendedName>
        <fullName evidence="9">UNC-50-like protein</fullName>
    </recommendedName>
</protein>
<organism evidence="7 8">
    <name type="scientific">Ogataea polymorpha</name>
    <dbReference type="NCBI Taxonomy" id="460523"/>
    <lineage>
        <taxon>Eukaryota</taxon>
        <taxon>Fungi</taxon>
        <taxon>Dikarya</taxon>
        <taxon>Ascomycota</taxon>
        <taxon>Saccharomycotina</taxon>
        <taxon>Pichiomycetes</taxon>
        <taxon>Pichiales</taxon>
        <taxon>Pichiaceae</taxon>
        <taxon>Ogataea</taxon>
    </lineage>
</organism>
<evidence type="ECO:0000256" key="3">
    <source>
        <dbReference type="ARBA" id="ARBA00022692"/>
    </source>
</evidence>
<evidence type="ECO:0000256" key="4">
    <source>
        <dbReference type="ARBA" id="ARBA00022989"/>
    </source>
</evidence>
<evidence type="ECO:0000256" key="1">
    <source>
        <dbReference type="ARBA" id="ARBA00004141"/>
    </source>
</evidence>
<feature type="transmembrane region" description="Helical" evidence="6">
    <location>
        <begin position="226"/>
        <end position="245"/>
    </location>
</feature>
<evidence type="ECO:0000256" key="2">
    <source>
        <dbReference type="ARBA" id="ARBA00006293"/>
    </source>
</evidence>
<comment type="caution">
    <text evidence="7">The sequence shown here is derived from an EMBL/GenBank/DDBJ whole genome shotgun (WGS) entry which is preliminary data.</text>
</comment>
<feature type="transmembrane region" description="Helical" evidence="6">
    <location>
        <begin position="130"/>
        <end position="148"/>
    </location>
</feature>
<dbReference type="PANTHER" id="PTHR12841">
    <property type="entry name" value="PROTEIN UNC-50 HOMOLOG"/>
    <property type="match status" value="1"/>
</dbReference>
<accession>A0A9P8PEF4</accession>
<keyword evidence="8" id="KW-1185">Reference proteome</keyword>
<evidence type="ECO:0000313" key="7">
    <source>
        <dbReference type="EMBL" id="KAH3669939.1"/>
    </source>
</evidence>
<dbReference type="AlphaFoldDB" id="A0A9P8PEF4"/>
<name>A0A9P8PEF4_9ASCO</name>
<evidence type="ECO:0000256" key="5">
    <source>
        <dbReference type="ARBA" id="ARBA00023136"/>
    </source>
</evidence>
<keyword evidence="5 6" id="KW-0472">Membrane</keyword>